<dbReference type="Proteomes" id="UP000075714">
    <property type="component" value="Unassembled WGS sequence"/>
</dbReference>
<dbReference type="OrthoDB" id="525027at2759"/>
<feature type="compositionally biased region" description="Low complexity" evidence="1">
    <location>
        <begin position="388"/>
        <end position="400"/>
    </location>
</feature>
<dbReference type="STRING" id="33097.A0A150G7Y7"/>
<gene>
    <name evidence="2" type="ORF">GPECTOR_49g553</name>
</gene>
<evidence type="ECO:0000256" key="1">
    <source>
        <dbReference type="SAM" id="MobiDB-lite"/>
    </source>
</evidence>
<dbReference type="InterPro" id="IPR022709">
    <property type="entry name" value="SCAI"/>
</dbReference>
<name>A0A150G7Y7_GONPE</name>
<keyword evidence="3" id="KW-1185">Reference proteome</keyword>
<organism evidence="2 3">
    <name type="scientific">Gonium pectorale</name>
    <name type="common">Green alga</name>
    <dbReference type="NCBI Taxonomy" id="33097"/>
    <lineage>
        <taxon>Eukaryota</taxon>
        <taxon>Viridiplantae</taxon>
        <taxon>Chlorophyta</taxon>
        <taxon>core chlorophytes</taxon>
        <taxon>Chlorophyceae</taxon>
        <taxon>CS clade</taxon>
        <taxon>Chlamydomonadales</taxon>
        <taxon>Volvocaceae</taxon>
        <taxon>Gonium</taxon>
    </lineage>
</organism>
<dbReference type="Pfam" id="PF12070">
    <property type="entry name" value="SCAI"/>
    <property type="match status" value="1"/>
</dbReference>
<feature type="compositionally biased region" description="Low complexity" evidence="1">
    <location>
        <begin position="365"/>
        <end position="374"/>
    </location>
</feature>
<comment type="caution">
    <text evidence="2">The sequence shown here is derived from an EMBL/GenBank/DDBJ whole genome shotgun (WGS) entry which is preliminary data.</text>
</comment>
<feature type="region of interest" description="Disordered" evidence="1">
    <location>
        <begin position="351"/>
        <end position="400"/>
    </location>
</feature>
<evidence type="ECO:0000313" key="2">
    <source>
        <dbReference type="EMBL" id="KXZ45969.1"/>
    </source>
</evidence>
<accession>A0A150G7Y7</accession>
<dbReference type="PANTHER" id="PTHR21243">
    <property type="entry name" value="PROTEIN SCAI"/>
    <property type="match status" value="1"/>
</dbReference>
<proteinExistence type="predicted"/>
<dbReference type="GO" id="GO:0006351">
    <property type="term" value="P:DNA-templated transcription"/>
    <property type="evidence" value="ECO:0007669"/>
    <property type="project" value="InterPro"/>
</dbReference>
<protein>
    <submittedName>
        <fullName evidence="2">Uncharacterized protein</fullName>
    </submittedName>
</protein>
<evidence type="ECO:0000313" key="3">
    <source>
        <dbReference type="Proteomes" id="UP000075714"/>
    </source>
</evidence>
<sequence length="445" mass="47683">MDRQVQSAKQQFQLLLDRANKRFGKLRELQSGVCNNQWAVVAPYFNKTFESFAKLWAFQLSNRAALLESGLQRSDLGGIASKIGQLYYNYYLRSGDAGALLESYTFYDAIQTRQYFASNAGAPDPAAAARQLRFYARFIIVCLFLNRNQACVSSYALQFAASDAHDWQLVLAEVSSLVAAHVATPLPRSPVSMEHPYKPVLRCSPTGVIASSAPHQPRLREAILVSYRPFQVKVAELPLELYRMAQALEWQDQRLGGGAQPATAGAPGRELARLELGNPLMYKPTAQQLLSALLSVTCAVTAPEEELVLLYLAADAAPFVTTPTGAEHRKPADSDRRYMLLCPGSSAAQRAVAAAQRPGGGGDAAQGPAGTNQQQGGGGGGDRRRAPHQQGSAGPAGAAPLSPDCLLSPAELLVATRRRLLLVLDSDMGADFAALQVLAETGGAG</sequence>
<reference evidence="3" key="1">
    <citation type="journal article" date="2016" name="Nat. Commun.">
        <title>The Gonium pectorale genome demonstrates co-option of cell cycle regulation during the evolution of multicellularity.</title>
        <authorList>
            <person name="Hanschen E.R."/>
            <person name="Marriage T.N."/>
            <person name="Ferris P.J."/>
            <person name="Hamaji T."/>
            <person name="Toyoda A."/>
            <person name="Fujiyama A."/>
            <person name="Neme R."/>
            <person name="Noguchi H."/>
            <person name="Minakuchi Y."/>
            <person name="Suzuki M."/>
            <person name="Kawai-Toyooka H."/>
            <person name="Smith D.R."/>
            <person name="Sparks H."/>
            <person name="Anderson J."/>
            <person name="Bakaric R."/>
            <person name="Luria V."/>
            <person name="Karger A."/>
            <person name="Kirschner M.W."/>
            <person name="Durand P.M."/>
            <person name="Michod R.E."/>
            <person name="Nozaki H."/>
            <person name="Olson B.J."/>
        </authorList>
    </citation>
    <scope>NUCLEOTIDE SEQUENCE [LARGE SCALE GENOMIC DNA]</scope>
    <source>
        <strain evidence="3">NIES-2863</strain>
    </source>
</reference>
<dbReference type="AlphaFoldDB" id="A0A150G7Y7"/>
<dbReference type="EMBL" id="LSYV01000050">
    <property type="protein sequence ID" value="KXZ45969.1"/>
    <property type="molecule type" value="Genomic_DNA"/>
</dbReference>
<dbReference type="GO" id="GO:0003714">
    <property type="term" value="F:transcription corepressor activity"/>
    <property type="evidence" value="ECO:0007669"/>
    <property type="project" value="InterPro"/>
</dbReference>